<feature type="region of interest" description="Disordered" evidence="1">
    <location>
        <begin position="235"/>
        <end position="289"/>
    </location>
</feature>
<accession>M2Q4C9</accession>
<protein>
    <submittedName>
        <fullName evidence="2">Uncharacterized protein</fullName>
    </submittedName>
</protein>
<dbReference type="STRING" id="914234.M2Q4C9"/>
<evidence type="ECO:0000313" key="3">
    <source>
        <dbReference type="Proteomes" id="UP000016930"/>
    </source>
</evidence>
<dbReference type="OrthoDB" id="14911at2759"/>
<feature type="non-terminal residue" evidence="2">
    <location>
        <position position="443"/>
    </location>
</feature>
<feature type="compositionally biased region" description="Basic and acidic residues" evidence="1">
    <location>
        <begin position="1"/>
        <end position="10"/>
    </location>
</feature>
<sequence>MERKGSRLDGAEGLLTEQPEQEGEQTEAQGAAEAREKDAVQMLKEPPRAGPRRTKAMMPRIKTTEPQPRASAAPKWDRLRSLLPHIAERAKQSQKDSSATVLQSVNTTDELISGGFSALILRLRFERGEKGHRRVLVLLHRLRIRVSGSLHPLHGHKAVFRIECEYANGAVRWVAGDGRGRPKSKRLSNGRGADLGAAQLAVRDVFLIDQDFKIERPTRYDRQGLNMFHQLELEEDGEEHEHGHGRDLRRGSADSRKHHYVASIKSRVPKVFSRKHRRGSRVERTDARAVADCASSWTRTEWHTRRTIDGLPGEVPSPPSSSRADTPMLDPSTNTNPPMLGEEQNEQSGGTKTSKKKKSRGNEVSKHTFYIENSQMRLKLFARNKRQMLQWIAPLEKVARECHWTGQNRFGSFAPIRLNVAAQWLVDGRNYFWNLSRAILLAR</sequence>
<gene>
    <name evidence="2" type="ORF">CERSUDRAFT_100122</name>
</gene>
<feature type="compositionally biased region" description="Basic and acidic residues" evidence="1">
    <location>
        <begin position="280"/>
        <end position="289"/>
    </location>
</feature>
<organism evidence="2 3">
    <name type="scientific">Ceriporiopsis subvermispora (strain B)</name>
    <name type="common">White-rot fungus</name>
    <name type="synonym">Gelatoporia subvermispora</name>
    <dbReference type="NCBI Taxonomy" id="914234"/>
    <lineage>
        <taxon>Eukaryota</taxon>
        <taxon>Fungi</taxon>
        <taxon>Dikarya</taxon>
        <taxon>Basidiomycota</taxon>
        <taxon>Agaricomycotina</taxon>
        <taxon>Agaricomycetes</taxon>
        <taxon>Polyporales</taxon>
        <taxon>Gelatoporiaceae</taxon>
        <taxon>Gelatoporia</taxon>
    </lineage>
</organism>
<dbReference type="EMBL" id="KB445816">
    <property type="protein sequence ID" value="EMD31658.1"/>
    <property type="molecule type" value="Genomic_DNA"/>
</dbReference>
<feature type="compositionally biased region" description="Basic and acidic residues" evidence="1">
    <location>
        <begin position="239"/>
        <end position="255"/>
    </location>
</feature>
<name>M2Q4C9_CERS8</name>
<evidence type="ECO:0000256" key="1">
    <source>
        <dbReference type="SAM" id="MobiDB-lite"/>
    </source>
</evidence>
<dbReference type="AlphaFoldDB" id="M2Q4C9"/>
<proteinExistence type="predicted"/>
<dbReference type="Proteomes" id="UP000016930">
    <property type="component" value="Unassembled WGS sequence"/>
</dbReference>
<evidence type="ECO:0000313" key="2">
    <source>
        <dbReference type="EMBL" id="EMD31658.1"/>
    </source>
</evidence>
<feature type="region of interest" description="Disordered" evidence="1">
    <location>
        <begin position="304"/>
        <end position="364"/>
    </location>
</feature>
<feature type="region of interest" description="Disordered" evidence="1">
    <location>
        <begin position="1"/>
        <end position="58"/>
    </location>
</feature>
<keyword evidence="3" id="KW-1185">Reference proteome</keyword>
<reference evidence="2 3" key="1">
    <citation type="journal article" date="2012" name="Proc. Natl. Acad. Sci. U.S.A.">
        <title>Comparative genomics of Ceriporiopsis subvermispora and Phanerochaete chrysosporium provide insight into selective ligninolysis.</title>
        <authorList>
            <person name="Fernandez-Fueyo E."/>
            <person name="Ruiz-Duenas F.J."/>
            <person name="Ferreira P."/>
            <person name="Floudas D."/>
            <person name="Hibbett D.S."/>
            <person name="Canessa P."/>
            <person name="Larrondo L.F."/>
            <person name="James T.Y."/>
            <person name="Seelenfreund D."/>
            <person name="Lobos S."/>
            <person name="Polanco R."/>
            <person name="Tello M."/>
            <person name="Honda Y."/>
            <person name="Watanabe T."/>
            <person name="Watanabe T."/>
            <person name="Ryu J.S."/>
            <person name="Kubicek C.P."/>
            <person name="Schmoll M."/>
            <person name="Gaskell J."/>
            <person name="Hammel K.E."/>
            <person name="St John F.J."/>
            <person name="Vanden Wymelenberg A."/>
            <person name="Sabat G."/>
            <person name="Splinter BonDurant S."/>
            <person name="Syed K."/>
            <person name="Yadav J.S."/>
            <person name="Doddapaneni H."/>
            <person name="Subramanian V."/>
            <person name="Lavin J.L."/>
            <person name="Oguiza J.A."/>
            <person name="Perez G."/>
            <person name="Pisabarro A.G."/>
            <person name="Ramirez L."/>
            <person name="Santoyo F."/>
            <person name="Master E."/>
            <person name="Coutinho P.M."/>
            <person name="Henrissat B."/>
            <person name="Lombard V."/>
            <person name="Magnuson J.K."/>
            <person name="Kuees U."/>
            <person name="Hori C."/>
            <person name="Igarashi K."/>
            <person name="Samejima M."/>
            <person name="Held B.W."/>
            <person name="Barry K.W."/>
            <person name="LaButti K.M."/>
            <person name="Lapidus A."/>
            <person name="Lindquist E.A."/>
            <person name="Lucas S.M."/>
            <person name="Riley R."/>
            <person name="Salamov A.A."/>
            <person name="Hoffmeister D."/>
            <person name="Schwenk D."/>
            <person name="Hadar Y."/>
            <person name="Yarden O."/>
            <person name="de Vries R.P."/>
            <person name="Wiebenga A."/>
            <person name="Stenlid J."/>
            <person name="Eastwood D."/>
            <person name="Grigoriev I.V."/>
            <person name="Berka R.M."/>
            <person name="Blanchette R.A."/>
            <person name="Kersten P."/>
            <person name="Martinez A.T."/>
            <person name="Vicuna R."/>
            <person name="Cullen D."/>
        </authorList>
    </citation>
    <scope>NUCLEOTIDE SEQUENCE [LARGE SCALE GENOMIC DNA]</scope>
    <source>
        <strain evidence="2 3">B</strain>
    </source>
</reference>
<dbReference type="HOGENOM" id="CLU_619045_0_0_1"/>